<dbReference type="AlphaFoldDB" id="A0A511XEW2"/>
<dbReference type="Proteomes" id="UP000321635">
    <property type="component" value="Unassembled WGS sequence"/>
</dbReference>
<keyword evidence="2" id="KW-1185">Reference proteome</keyword>
<proteinExistence type="predicted"/>
<accession>A0A511XEW2</accession>
<dbReference type="EMBL" id="BJYF01000039">
    <property type="protein sequence ID" value="GEN61489.1"/>
    <property type="molecule type" value="Genomic_DNA"/>
</dbReference>
<reference evidence="1 2" key="1">
    <citation type="submission" date="2019-07" db="EMBL/GenBank/DDBJ databases">
        <title>Whole genome shotgun sequence of Acetobacter nitrogenifigens NBRC 105050.</title>
        <authorList>
            <person name="Hosoyama A."/>
            <person name="Uohara A."/>
            <person name="Ohji S."/>
            <person name="Ichikawa N."/>
        </authorList>
    </citation>
    <scope>NUCLEOTIDE SEQUENCE [LARGE SCALE GENOMIC DNA]</scope>
    <source>
        <strain evidence="1 2">NBRC 105050</strain>
    </source>
</reference>
<gene>
    <name evidence="1" type="ORF">ANI02nite_33730</name>
</gene>
<protein>
    <submittedName>
        <fullName evidence="1">Uncharacterized protein</fullName>
    </submittedName>
</protein>
<evidence type="ECO:0000313" key="1">
    <source>
        <dbReference type="EMBL" id="GEN61489.1"/>
    </source>
</evidence>
<sequence length="122" mass="13747">MSETRLSPQHATNYGKLTIIVLLDVQPQLSKGAISNRTLSRLPVPGGGAARTEGAMVYESPDFRWHTHGTEQSRFWHGHGATGGTEMARTWDWTWHIFSQSGFWSHVIRSSSSRQQVRWGIT</sequence>
<evidence type="ECO:0000313" key="2">
    <source>
        <dbReference type="Proteomes" id="UP000321635"/>
    </source>
</evidence>
<name>A0A511XEW2_9PROT</name>
<organism evidence="1 2">
    <name type="scientific">Acetobacter nitrogenifigens DSM 23921 = NBRC 105050</name>
    <dbReference type="NCBI Taxonomy" id="1120919"/>
    <lineage>
        <taxon>Bacteria</taxon>
        <taxon>Pseudomonadati</taxon>
        <taxon>Pseudomonadota</taxon>
        <taxon>Alphaproteobacteria</taxon>
        <taxon>Acetobacterales</taxon>
        <taxon>Acetobacteraceae</taxon>
        <taxon>Acetobacter</taxon>
    </lineage>
</organism>
<comment type="caution">
    <text evidence="1">The sequence shown here is derived from an EMBL/GenBank/DDBJ whole genome shotgun (WGS) entry which is preliminary data.</text>
</comment>